<feature type="compositionally biased region" description="Low complexity" evidence="6">
    <location>
        <begin position="159"/>
        <end position="178"/>
    </location>
</feature>
<evidence type="ECO:0000256" key="1">
    <source>
        <dbReference type="ARBA" id="ARBA00022723"/>
    </source>
</evidence>
<gene>
    <name evidence="8" type="ORF">OEZ85_009717</name>
</gene>
<dbReference type="InterPro" id="IPR000571">
    <property type="entry name" value="Znf_CCCH"/>
</dbReference>
<dbReference type="Proteomes" id="UP001244341">
    <property type="component" value="Chromosome 9b"/>
</dbReference>
<evidence type="ECO:0000256" key="5">
    <source>
        <dbReference type="PROSITE-ProRule" id="PRU00723"/>
    </source>
</evidence>
<dbReference type="Gene3D" id="3.30.1370.210">
    <property type="match status" value="1"/>
</dbReference>
<feature type="zinc finger region" description="C3H1-type" evidence="5">
    <location>
        <begin position="82"/>
        <end position="110"/>
    </location>
</feature>
<protein>
    <recommendedName>
        <fullName evidence="7">C3H1-type domain-containing protein</fullName>
    </recommendedName>
</protein>
<keyword evidence="2 5" id="KW-0863">Zinc-finger</keyword>
<keyword evidence="1 5" id="KW-0479">Metal-binding</keyword>
<sequence length="242" mass="26805">MSTTQLRSDAVAQHQHQVASLLQDNGLIDEYNEKDGMFDQDSYRMALFKVLPCQKQTQHDWSCCPYAHPNERSRRRCLMVQPYLARVCPDMQTKGECPRGEGCAMTHSMFEYWMHPQRYRTKMCREGAECPRHYCFFAHSLDQLRKASHAAKGLQLLQPASNSSSSSRRGPPSITPSTMLAAAQQQQLACDVGAAVLGTQQLPLSGLAGGLGSLLLAGQAQSGLWQQAGNQSLGMPSMPLFQ</sequence>
<keyword evidence="9" id="KW-1185">Reference proteome</keyword>
<name>A0ABY8U9V3_TETOB</name>
<feature type="region of interest" description="Disordered" evidence="6">
    <location>
        <begin position="157"/>
        <end position="178"/>
    </location>
</feature>
<keyword evidence="3 5" id="KW-0862">Zinc</keyword>
<evidence type="ECO:0000256" key="4">
    <source>
        <dbReference type="ARBA" id="ARBA00023125"/>
    </source>
</evidence>
<accession>A0ABY8U9V3</accession>
<evidence type="ECO:0000259" key="7">
    <source>
        <dbReference type="PROSITE" id="PS50103"/>
    </source>
</evidence>
<dbReference type="PROSITE" id="PS50103">
    <property type="entry name" value="ZF_C3H1"/>
    <property type="match status" value="1"/>
</dbReference>
<organism evidence="8 9">
    <name type="scientific">Tetradesmus obliquus</name>
    <name type="common">Green alga</name>
    <name type="synonym">Acutodesmus obliquus</name>
    <dbReference type="NCBI Taxonomy" id="3088"/>
    <lineage>
        <taxon>Eukaryota</taxon>
        <taxon>Viridiplantae</taxon>
        <taxon>Chlorophyta</taxon>
        <taxon>core chlorophytes</taxon>
        <taxon>Chlorophyceae</taxon>
        <taxon>CS clade</taxon>
        <taxon>Sphaeropleales</taxon>
        <taxon>Scenedesmaceae</taxon>
        <taxon>Tetradesmus</taxon>
    </lineage>
</organism>
<proteinExistence type="predicted"/>
<dbReference type="InterPro" id="IPR045234">
    <property type="entry name" value="Unkempt-like"/>
</dbReference>
<dbReference type="Pfam" id="PF25512">
    <property type="entry name" value="zf-CCCH_AtC3H23"/>
    <property type="match status" value="1"/>
</dbReference>
<evidence type="ECO:0000313" key="8">
    <source>
        <dbReference type="EMBL" id="WIA18249.1"/>
    </source>
</evidence>
<dbReference type="PANTHER" id="PTHR14493:SF50">
    <property type="entry name" value="RING FINGER PROTEIN UNKEMPT"/>
    <property type="match status" value="1"/>
</dbReference>
<reference evidence="8 9" key="1">
    <citation type="submission" date="2023-05" db="EMBL/GenBank/DDBJ databases">
        <title>A 100% complete, gapless, phased diploid assembly of the Scenedesmus obliquus UTEX 3031 genome.</title>
        <authorList>
            <person name="Biondi T.C."/>
            <person name="Hanschen E.R."/>
            <person name="Kwon T."/>
            <person name="Eng W."/>
            <person name="Kruse C.P.S."/>
            <person name="Koehler S.I."/>
            <person name="Kunde Y."/>
            <person name="Gleasner C.D."/>
            <person name="You Mak K.T."/>
            <person name="Polle J."/>
            <person name="Hovde B.T."/>
            <person name="Starkenburg S.R."/>
        </authorList>
    </citation>
    <scope>NUCLEOTIDE SEQUENCE [LARGE SCALE GENOMIC DNA]</scope>
    <source>
        <strain evidence="8 9">DOE0152z</strain>
    </source>
</reference>
<evidence type="ECO:0000256" key="3">
    <source>
        <dbReference type="ARBA" id="ARBA00022833"/>
    </source>
</evidence>
<feature type="domain" description="C3H1-type" evidence="7">
    <location>
        <begin position="82"/>
        <end position="110"/>
    </location>
</feature>
<evidence type="ECO:0000256" key="2">
    <source>
        <dbReference type="ARBA" id="ARBA00022771"/>
    </source>
</evidence>
<evidence type="ECO:0000256" key="6">
    <source>
        <dbReference type="SAM" id="MobiDB-lite"/>
    </source>
</evidence>
<dbReference type="PANTHER" id="PTHR14493">
    <property type="entry name" value="UNKEMPT FAMILY MEMBER"/>
    <property type="match status" value="1"/>
</dbReference>
<evidence type="ECO:0000313" key="9">
    <source>
        <dbReference type="Proteomes" id="UP001244341"/>
    </source>
</evidence>
<dbReference type="InterPro" id="IPR057444">
    <property type="entry name" value="Znf-CCCH_AtC3H23-like"/>
</dbReference>
<keyword evidence="4" id="KW-0238">DNA-binding</keyword>
<dbReference type="EMBL" id="CP126216">
    <property type="protein sequence ID" value="WIA18249.1"/>
    <property type="molecule type" value="Genomic_DNA"/>
</dbReference>